<dbReference type="STRING" id="83449.BON30_24110"/>
<evidence type="ECO:0000313" key="2">
    <source>
        <dbReference type="Proteomes" id="UP000182229"/>
    </source>
</evidence>
<sequence length="234" mass="26110">MSKNLTFTACHAQTWEGRYARIPGDRSVFHIQSCGSRWCPVVFWHRDDGVGTCAAIDAPAIRQLTDAVTAAKRQLGGTGGGSFQINEFGQVLVPASDASGRRLLVGEVNGPIFFNNPFDDNRIIDLSDTAGLRCGDSWPKPYVGFPYNLSKRSQIYFYNMDDEGGSSEYPRAQDTDLVRALRTIRRFGAVRFVVNHAGVVLTKRPPDGEWSAEEQWEPVFVGRIKPNCWFDKES</sequence>
<evidence type="ECO:0000313" key="1">
    <source>
        <dbReference type="EMBL" id="OJH38230.1"/>
    </source>
</evidence>
<dbReference type="EMBL" id="MPIN01000006">
    <property type="protein sequence ID" value="OJH38230.1"/>
    <property type="molecule type" value="Genomic_DNA"/>
</dbReference>
<accession>A0A1L9B7K2</accession>
<comment type="caution">
    <text evidence="1">The sequence shown here is derived from an EMBL/GenBank/DDBJ whole genome shotgun (WGS) entry which is preliminary data.</text>
</comment>
<reference evidence="1 2" key="2">
    <citation type="submission" date="2016-12" db="EMBL/GenBank/DDBJ databases">
        <title>Draft Genome Sequence of Cystobacter ferrugineus Strain Cbfe23.</title>
        <authorList>
            <person name="Akbar S."/>
            <person name="Dowd S.E."/>
            <person name="Stevens D.C."/>
        </authorList>
    </citation>
    <scope>NUCLEOTIDE SEQUENCE [LARGE SCALE GENOMIC DNA]</scope>
    <source>
        <strain evidence="1 2">Cbfe23</strain>
    </source>
</reference>
<organism evidence="1 2">
    <name type="scientific">Cystobacter ferrugineus</name>
    <dbReference type="NCBI Taxonomy" id="83449"/>
    <lineage>
        <taxon>Bacteria</taxon>
        <taxon>Pseudomonadati</taxon>
        <taxon>Myxococcota</taxon>
        <taxon>Myxococcia</taxon>
        <taxon>Myxococcales</taxon>
        <taxon>Cystobacterineae</taxon>
        <taxon>Archangiaceae</taxon>
        <taxon>Cystobacter</taxon>
    </lineage>
</organism>
<reference evidence="2" key="1">
    <citation type="submission" date="2016-11" db="EMBL/GenBank/DDBJ databases">
        <authorList>
            <person name="Shukria A."/>
            <person name="Stevens D.C."/>
        </authorList>
    </citation>
    <scope>NUCLEOTIDE SEQUENCE [LARGE SCALE GENOMIC DNA]</scope>
    <source>
        <strain evidence="2">Cbfe23</strain>
    </source>
</reference>
<dbReference type="AlphaFoldDB" id="A0A1L9B7K2"/>
<keyword evidence="2" id="KW-1185">Reference proteome</keyword>
<dbReference type="Proteomes" id="UP000182229">
    <property type="component" value="Unassembled WGS sequence"/>
</dbReference>
<gene>
    <name evidence="1" type="ORF">BON30_24110</name>
</gene>
<name>A0A1L9B7K2_9BACT</name>
<dbReference type="OrthoDB" id="5186027at2"/>
<proteinExistence type="predicted"/>
<protein>
    <submittedName>
        <fullName evidence="1">Uncharacterized protein</fullName>
    </submittedName>
</protein>
<dbReference type="RefSeq" id="WP_071900737.1">
    <property type="nucleotide sequence ID" value="NZ_MPIN01000006.1"/>
</dbReference>